<keyword evidence="3" id="KW-0964">Secreted</keyword>
<evidence type="ECO:0000259" key="13">
    <source>
        <dbReference type="Pfam" id="PF02225"/>
    </source>
</evidence>
<comment type="similarity">
    <text evidence="1 9 10">Belongs to the peptidase S8 family.</text>
</comment>
<dbReference type="EMBL" id="JASWJB010000022">
    <property type="protein sequence ID" value="KAK2611975.1"/>
    <property type="molecule type" value="Genomic_DNA"/>
</dbReference>
<feature type="domain" description="Peptidase S8/S53" evidence="12">
    <location>
        <begin position="149"/>
        <end position="568"/>
    </location>
</feature>
<feature type="domain" description="C5a peptidase/Subtilisin-like protease SBT2-like Fn3-like" evidence="14">
    <location>
        <begin position="609"/>
        <end position="721"/>
    </location>
</feature>
<dbReference type="GO" id="GO:0016020">
    <property type="term" value="C:membrane"/>
    <property type="evidence" value="ECO:0007669"/>
    <property type="project" value="InterPro"/>
</dbReference>
<dbReference type="GO" id="GO:0004252">
    <property type="term" value="F:serine-type endopeptidase activity"/>
    <property type="evidence" value="ECO:0007669"/>
    <property type="project" value="UniProtKB-UniRule"/>
</dbReference>
<dbReference type="Proteomes" id="UP001251528">
    <property type="component" value="Unassembled WGS sequence"/>
</dbReference>
<proteinExistence type="inferred from homology"/>
<evidence type="ECO:0000259" key="12">
    <source>
        <dbReference type="Pfam" id="PF00082"/>
    </source>
</evidence>
<dbReference type="CDD" id="cd07489">
    <property type="entry name" value="Peptidases_S8_5"/>
    <property type="match status" value="1"/>
</dbReference>
<dbReference type="Pfam" id="PF06280">
    <property type="entry name" value="fn3_5"/>
    <property type="match status" value="1"/>
</dbReference>
<dbReference type="SUPFAM" id="SSF52025">
    <property type="entry name" value="PA domain"/>
    <property type="match status" value="1"/>
</dbReference>
<dbReference type="InterPro" id="IPR050131">
    <property type="entry name" value="Peptidase_S8_subtilisin-like"/>
</dbReference>
<keyword evidence="2" id="KW-0134">Cell wall</keyword>
<feature type="chain" id="PRO_5042521006" evidence="11">
    <location>
        <begin position="18"/>
        <end position="869"/>
    </location>
</feature>
<dbReference type="PRINTS" id="PR00723">
    <property type="entry name" value="SUBTILISIN"/>
</dbReference>
<keyword evidence="16" id="KW-1185">Reference proteome</keyword>
<evidence type="ECO:0000313" key="16">
    <source>
        <dbReference type="Proteomes" id="UP001251528"/>
    </source>
</evidence>
<keyword evidence="4 9" id="KW-0645">Protease</keyword>
<dbReference type="InterPro" id="IPR023828">
    <property type="entry name" value="Peptidase_S8_Ser-AS"/>
</dbReference>
<feature type="active site" description="Charge relay system" evidence="8 9">
    <location>
        <position position="207"/>
    </location>
</feature>
<name>A0AAJ0CYU0_9HYPO</name>
<evidence type="ECO:0000256" key="9">
    <source>
        <dbReference type="PROSITE-ProRule" id="PRU01240"/>
    </source>
</evidence>
<evidence type="ECO:0000256" key="6">
    <source>
        <dbReference type="ARBA" id="ARBA00022801"/>
    </source>
</evidence>
<keyword evidence="7 9" id="KW-0720">Serine protease</keyword>
<dbReference type="PROSITE" id="PS00138">
    <property type="entry name" value="SUBTILASE_SER"/>
    <property type="match status" value="1"/>
</dbReference>
<dbReference type="SUPFAM" id="SSF52743">
    <property type="entry name" value="Subtilisin-like"/>
    <property type="match status" value="1"/>
</dbReference>
<comment type="caution">
    <text evidence="15">The sequence shown here is derived from an EMBL/GenBank/DDBJ whole genome shotgun (WGS) entry which is preliminary data.</text>
</comment>
<feature type="active site" description="Charge relay system" evidence="8 9">
    <location>
        <position position="158"/>
    </location>
</feature>
<accession>A0AAJ0CYU0</accession>
<evidence type="ECO:0000256" key="10">
    <source>
        <dbReference type="RuleBase" id="RU003355"/>
    </source>
</evidence>
<dbReference type="InterPro" id="IPR023827">
    <property type="entry name" value="Peptidase_S8_Asp-AS"/>
</dbReference>
<evidence type="ECO:0000256" key="4">
    <source>
        <dbReference type="ARBA" id="ARBA00022670"/>
    </source>
</evidence>
<dbReference type="InterPro" id="IPR036852">
    <property type="entry name" value="Peptidase_S8/S53_dom_sf"/>
</dbReference>
<dbReference type="CDD" id="cd02124">
    <property type="entry name" value="PA_PoS1_like"/>
    <property type="match status" value="1"/>
</dbReference>
<keyword evidence="6 9" id="KW-0378">Hydrolase</keyword>
<evidence type="ECO:0000256" key="2">
    <source>
        <dbReference type="ARBA" id="ARBA00022512"/>
    </source>
</evidence>
<reference evidence="15" key="1">
    <citation type="submission" date="2023-06" db="EMBL/GenBank/DDBJ databases">
        <title>Conoideocrella luteorostrata (Hypocreales: Clavicipitaceae), a potential biocontrol fungus for elongate hemlock scale in United States Christmas tree production areas.</title>
        <authorList>
            <person name="Barrett H."/>
            <person name="Lovett B."/>
            <person name="Macias A.M."/>
            <person name="Stajich J.E."/>
            <person name="Kasson M.T."/>
        </authorList>
    </citation>
    <scope>NUCLEOTIDE SEQUENCE</scope>
    <source>
        <strain evidence="15">ARSEF 14590</strain>
    </source>
</reference>
<dbReference type="InterPro" id="IPR046450">
    <property type="entry name" value="PA_dom_sf"/>
</dbReference>
<dbReference type="PANTHER" id="PTHR43806:SF66">
    <property type="entry name" value="SERIN ENDOPEPTIDASE"/>
    <property type="match status" value="1"/>
</dbReference>
<dbReference type="InterPro" id="IPR010435">
    <property type="entry name" value="C5a/SBT2-like_Fn3"/>
</dbReference>
<keyword evidence="5 11" id="KW-0732">Signal</keyword>
<dbReference type="GO" id="GO:0006508">
    <property type="term" value="P:proteolysis"/>
    <property type="evidence" value="ECO:0007669"/>
    <property type="project" value="UniProtKB-KW"/>
</dbReference>
<dbReference type="InterPro" id="IPR000209">
    <property type="entry name" value="Peptidase_S8/S53_dom"/>
</dbReference>
<evidence type="ECO:0000256" key="3">
    <source>
        <dbReference type="ARBA" id="ARBA00022525"/>
    </source>
</evidence>
<dbReference type="PANTHER" id="PTHR43806">
    <property type="entry name" value="PEPTIDASE S8"/>
    <property type="match status" value="1"/>
</dbReference>
<organism evidence="15 16">
    <name type="scientific">Conoideocrella luteorostrata</name>
    <dbReference type="NCBI Taxonomy" id="1105319"/>
    <lineage>
        <taxon>Eukaryota</taxon>
        <taxon>Fungi</taxon>
        <taxon>Dikarya</taxon>
        <taxon>Ascomycota</taxon>
        <taxon>Pezizomycotina</taxon>
        <taxon>Sordariomycetes</taxon>
        <taxon>Hypocreomycetidae</taxon>
        <taxon>Hypocreales</taxon>
        <taxon>Clavicipitaceae</taxon>
        <taxon>Conoideocrella</taxon>
    </lineage>
</organism>
<dbReference type="Gene3D" id="3.40.50.200">
    <property type="entry name" value="Peptidase S8/S53 domain"/>
    <property type="match status" value="1"/>
</dbReference>
<evidence type="ECO:0000256" key="5">
    <source>
        <dbReference type="ARBA" id="ARBA00022729"/>
    </source>
</evidence>
<evidence type="ECO:0000256" key="8">
    <source>
        <dbReference type="PIRSR" id="PIRSR615500-1"/>
    </source>
</evidence>
<dbReference type="AlphaFoldDB" id="A0AAJ0CYU0"/>
<evidence type="ECO:0000313" key="15">
    <source>
        <dbReference type="EMBL" id="KAK2611975.1"/>
    </source>
</evidence>
<dbReference type="InterPro" id="IPR003137">
    <property type="entry name" value="PA_domain"/>
</dbReference>
<dbReference type="InterPro" id="IPR022398">
    <property type="entry name" value="Peptidase_S8_His-AS"/>
</dbReference>
<dbReference type="PROSITE" id="PS00136">
    <property type="entry name" value="SUBTILASE_ASP"/>
    <property type="match status" value="1"/>
</dbReference>
<evidence type="ECO:0000256" key="11">
    <source>
        <dbReference type="SAM" id="SignalP"/>
    </source>
</evidence>
<protein>
    <submittedName>
        <fullName evidence="15">Uncharacterized protein</fullName>
    </submittedName>
</protein>
<feature type="domain" description="PA" evidence="13">
    <location>
        <begin position="376"/>
        <end position="453"/>
    </location>
</feature>
<dbReference type="Pfam" id="PF00082">
    <property type="entry name" value="Peptidase_S8"/>
    <property type="match status" value="1"/>
</dbReference>
<gene>
    <name evidence="15" type="ORF">QQS21_001940</name>
</gene>
<dbReference type="InterPro" id="IPR015500">
    <property type="entry name" value="Peptidase_S8_subtilisin-rel"/>
</dbReference>
<dbReference type="InterPro" id="IPR034187">
    <property type="entry name" value="Peptidases_S8_5"/>
</dbReference>
<feature type="active site" description="Charge relay system" evidence="8 9">
    <location>
        <position position="532"/>
    </location>
</feature>
<dbReference type="Pfam" id="PF02225">
    <property type="entry name" value="PA"/>
    <property type="match status" value="1"/>
</dbReference>
<evidence type="ECO:0000256" key="7">
    <source>
        <dbReference type="ARBA" id="ARBA00022825"/>
    </source>
</evidence>
<evidence type="ECO:0000259" key="14">
    <source>
        <dbReference type="Pfam" id="PF06280"/>
    </source>
</evidence>
<evidence type="ECO:0000256" key="1">
    <source>
        <dbReference type="ARBA" id="ARBA00011073"/>
    </source>
</evidence>
<dbReference type="PROSITE" id="PS00137">
    <property type="entry name" value="SUBTILASE_HIS"/>
    <property type="match status" value="1"/>
</dbReference>
<dbReference type="Gene3D" id="3.50.30.30">
    <property type="match status" value="1"/>
</dbReference>
<sequence>MHSRVLGLLLLATTSAALNKAPFLDNSPKIVPGSFIYEFHDNADPSSFYQVLEDKAEIRMKYTSDLFKGVSVKFSGDSNYGKASIQAAQSPIVKKIWPVYYFEQPKIDFTPVHKLFPDGRGADKRQANDTFGPHIMMQVDKLRDRGVTGRGIKVAVIDSGVDYKHPALGGCFGKGCLVSFGYDIVGDEYNGGNGPKPDPDPMDCGSHGTHVSGIIAAQPNELGFTGVAPGVSLGAYKVFGCSGGVGTDVLVSAVTRAVDDGAQIITASIGAAGGFSVDLWSNLLSRVAHEKDIPCTVAAGNEGSYGAFYPSGTASGADVMSIAAFDNIETTSILSAANFTTSDEEPKSFGYAPGDPKKWDNVTLPIWALNLDPTVADDGCSPFPENTPNLSEYIVLLRRGTCTFVQKAQNAAAKGAKYLMLYNNVPGTLSIGVTDVKQIIASGMVSPKVGEAWLKDLAAGQTVTLHMFDLSKAKKAIEVLKNTATGGAVSGFSSWGPTMEMNFKPQFGAPGGNILSTLPRSFGGYGVASGTSMSTPMTAAVIALLGEARGTLNVALIRNLLSANANPQLYNQADKFFEFLAPVAQQAGGLIQAYDAAYATTLLEPASLTFNDTENLKRELSFTIRNTGKDAITYHIAQRPAASVYVLAKDSIYPSQKPNEVVAAYASLKLSDEQATIKPGGSQVIKVNPVPPSGVDEKRLALWSGYVTVNGSDGSSMSIPYEGLAGSLRKSTTLAADGAWVANSTDKTQAPVPANSVFNLRKPGTGKVEDGIPLIVAKLALGSSNVTMDLVSGTRLPQTKVGELDGSPFIWVTRGQIGQYFDGKLKNGTYALAGDYKIVTKALRIAGNPSEAKDWDVSESVQFSIKYDG</sequence>
<dbReference type="PROSITE" id="PS51892">
    <property type="entry name" value="SUBTILASE"/>
    <property type="match status" value="1"/>
</dbReference>
<feature type="signal peptide" evidence="11">
    <location>
        <begin position="1"/>
        <end position="17"/>
    </location>
</feature>